<comment type="caution">
    <text evidence="1">The sequence shown here is derived from an EMBL/GenBank/DDBJ whole genome shotgun (WGS) entry which is preliminary data.</text>
</comment>
<dbReference type="AlphaFoldDB" id="A0A9D4QYB5"/>
<evidence type="ECO:0000313" key="1">
    <source>
        <dbReference type="EMBL" id="KAH3847363.1"/>
    </source>
</evidence>
<reference evidence="1" key="1">
    <citation type="journal article" date="2019" name="bioRxiv">
        <title>The Genome of the Zebra Mussel, Dreissena polymorpha: A Resource for Invasive Species Research.</title>
        <authorList>
            <person name="McCartney M.A."/>
            <person name="Auch B."/>
            <person name="Kono T."/>
            <person name="Mallez S."/>
            <person name="Zhang Y."/>
            <person name="Obille A."/>
            <person name="Becker A."/>
            <person name="Abrahante J.E."/>
            <person name="Garbe J."/>
            <person name="Badalamenti J.P."/>
            <person name="Herman A."/>
            <person name="Mangelson H."/>
            <person name="Liachko I."/>
            <person name="Sullivan S."/>
            <person name="Sone E.D."/>
            <person name="Koren S."/>
            <person name="Silverstein K.A.T."/>
            <person name="Beckman K.B."/>
            <person name="Gohl D.M."/>
        </authorList>
    </citation>
    <scope>NUCLEOTIDE SEQUENCE</scope>
    <source>
        <strain evidence="1">Duluth1</strain>
        <tissue evidence="1">Whole animal</tissue>
    </source>
</reference>
<sequence>MSSQDWWHSTIYTPQKCASMFMACCRMHNLCMQNGLPEPPAIDKEEDHDRAVIAPDNNVDFTLILDCGSYVRDIQA</sequence>
<organism evidence="1 2">
    <name type="scientific">Dreissena polymorpha</name>
    <name type="common">Zebra mussel</name>
    <name type="synonym">Mytilus polymorpha</name>
    <dbReference type="NCBI Taxonomy" id="45954"/>
    <lineage>
        <taxon>Eukaryota</taxon>
        <taxon>Metazoa</taxon>
        <taxon>Spiralia</taxon>
        <taxon>Lophotrochozoa</taxon>
        <taxon>Mollusca</taxon>
        <taxon>Bivalvia</taxon>
        <taxon>Autobranchia</taxon>
        <taxon>Heteroconchia</taxon>
        <taxon>Euheterodonta</taxon>
        <taxon>Imparidentia</taxon>
        <taxon>Neoheterodontei</taxon>
        <taxon>Myida</taxon>
        <taxon>Dreissenoidea</taxon>
        <taxon>Dreissenidae</taxon>
        <taxon>Dreissena</taxon>
    </lineage>
</organism>
<reference evidence="1" key="2">
    <citation type="submission" date="2020-11" db="EMBL/GenBank/DDBJ databases">
        <authorList>
            <person name="McCartney M.A."/>
            <person name="Auch B."/>
            <person name="Kono T."/>
            <person name="Mallez S."/>
            <person name="Becker A."/>
            <person name="Gohl D.M."/>
            <person name="Silverstein K.A.T."/>
            <person name="Koren S."/>
            <person name="Bechman K.B."/>
            <person name="Herman A."/>
            <person name="Abrahante J.E."/>
            <person name="Garbe J."/>
        </authorList>
    </citation>
    <scope>NUCLEOTIDE SEQUENCE</scope>
    <source>
        <strain evidence="1">Duluth1</strain>
        <tissue evidence="1">Whole animal</tissue>
    </source>
</reference>
<gene>
    <name evidence="1" type="ORF">DPMN_089683</name>
</gene>
<protein>
    <submittedName>
        <fullName evidence="1">Uncharacterized protein</fullName>
    </submittedName>
</protein>
<name>A0A9D4QYB5_DREPO</name>
<evidence type="ECO:0000313" key="2">
    <source>
        <dbReference type="Proteomes" id="UP000828390"/>
    </source>
</evidence>
<dbReference type="EMBL" id="JAIWYP010000003">
    <property type="protein sequence ID" value="KAH3847363.1"/>
    <property type="molecule type" value="Genomic_DNA"/>
</dbReference>
<dbReference type="Proteomes" id="UP000828390">
    <property type="component" value="Unassembled WGS sequence"/>
</dbReference>
<accession>A0A9D4QYB5</accession>
<proteinExistence type="predicted"/>
<keyword evidence="2" id="KW-1185">Reference proteome</keyword>